<dbReference type="EMBL" id="JADGJW010000029">
    <property type="protein sequence ID" value="KAJ3226764.1"/>
    <property type="molecule type" value="Genomic_DNA"/>
</dbReference>
<dbReference type="AlphaFoldDB" id="A0AAD5U855"/>
<name>A0AAD5U855_9FUNG</name>
<keyword evidence="2" id="KW-1185">Reference proteome</keyword>
<organism evidence="1 2">
    <name type="scientific">Clydaea vesicula</name>
    <dbReference type="NCBI Taxonomy" id="447962"/>
    <lineage>
        <taxon>Eukaryota</taxon>
        <taxon>Fungi</taxon>
        <taxon>Fungi incertae sedis</taxon>
        <taxon>Chytridiomycota</taxon>
        <taxon>Chytridiomycota incertae sedis</taxon>
        <taxon>Chytridiomycetes</taxon>
        <taxon>Lobulomycetales</taxon>
        <taxon>Lobulomycetaceae</taxon>
        <taxon>Clydaea</taxon>
    </lineage>
</organism>
<evidence type="ECO:0000313" key="1">
    <source>
        <dbReference type="EMBL" id="KAJ3226764.1"/>
    </source>
</evidence>
<protein>
    <submittedName>
        <fullName evidence="1">Uncharacterized protein</fullName>
    </submittedName>
</protein>
<accession>A0AAD5U855</accession>
<dbReference type="Proteomes" id="UP001211065">
    <property type="component" value="Unassembled WGS sequence"/>
</dbReference>
<comment type="caution">
    <text evidence="1">The sequence shown here is derived from an EMBL/GenBank/DDBJ whole genome shotgun (WGS) entry which is preliminary data.</text>
</comment>
<proteinExistence type="predicted"/>
<reference evidence="1" key="1">
    <citation type="submission" date="2020-05" db="EMBL/GenBank/DDBJ databases">
        <title>Phylogenomic resolution of chytrid fungi.</title>
        <authorList>
            <person name="Stajich J.E."/>
            <person name="Amses K."/>
            <person name="Simmons R."/>
            <person name="Seto K."/>
            <person name="Myers J."/>
            <person name="Bonds A."/>
            <person name="Quandt C.A."/>
            <person name="Barry K."/>
            <person name="Liu P."/>
            <person name="Grigoriev I."/>
            <person name="Longcore J.E."/>
            <person name="James T.Y."/>
        </authorList>
    </citation>
    <scope>NUCLEOTIDE SEQUENCE</scope>
    <source>
        <strain evidence="1">JEL0476</strain>
    </source>
</reference>
<evidence type="ECO:0000313" key="2">
    <source>
        <dbReference type="Proteomes" id="UP001211065"/>
    </source>
</evidence>
<gene>
    <name evidence="1" type="ORF">HK099_004182</name>
</gene>
<sequence length="189" mass="22153">MSESRFIICPRTDKNIFITQKTIQNYAATQFSSRDPKNGYQKIVIKRLNGYSCLRFDHHPQPYLGILDNKLCLFEYPTELTYFTVFLFEKRKLPDGEWSSIDPEDGQLNFEASEGFSFKAAFFHIHTKSFLSFNKINKTYEVVPVPLEFNINEIDKSSFHYNFGESLWCLEAVAKNWRLEYGTVAEIIK</sequence>